<keyword evidence="2" id="KW-1185">Reference proteome</keyword>
<dbReference type="Proteomes" id="UP000612585">
    <property type="component" value="Unassembled WGS sequence"/>
</dbReference>
<organism evidence="1 2">
    <name type="scientific">Virgisporangium aurantiacum</name>
    <dbReference type="NCBI Taxonomy" id="175570"/>
    <lineage>
        <taxon>Bacteria</taxon>
        <taxon>Bacillati</taxon>
        <taxon>Actinomycetota</taxon>
        <taxon>Actinomycetes</taxon>
        <taxon>Micromonosporales</taxon>
        <taxon>Micromonosporaceae</taxon>
        <taxon>Virgisporangium</taxon>
    </lineage>
</organism>
<dbReference type="RefSeq" id="WP_203993799.1">
    <property type="nucleotide sequence ID" value="NZ_BOPG01000023.1"/>
</dbReference>
<gene>
    <name evidence="1" type="ORF">Vau01_035950</name>
</gene>
<comment type="caution">
    <text evidence="1">The sequence shown here is derived from an EMBL/GenBank/DDBJ whole genome shotgun (WGS) entry which is preliminary data.</text>
</comment>
<protein>
    <submittedName>
        <fullName evidence="1">Uncharacterized protein</fullName>
    </submittedName>
</protein>
<reference evidence="1" key="1">
    <citation type="submission" date="2021-01" db="EMBL/GenBank/DDBJ databases">
        <title>Whole genome shotgun sequence of Virgisporangium aurantiacum NBRC 16421.</title>
        <authorList>
            <person name="Komaki H."/>
            <person name="Tamura T."/>
        </authorList>
    </citation>
    <scope>NUCLEOTIDE SEQUENCE</scope>
    <source>
        <strain evidence="1">NBRC 16421</strain>
    </source>
</reference>
<dbReference type="EMBL" id="BOPG01000023">
    <property type="protein sequence ID" value="GIJ56079.1"/>
    <property type="molecule type" value="Genomic_DNA"/>
</dbReference>
<dbReference type="AlphaFoldDB" id="A0A8J4DZM9"/>
<accession>A0A8J4DZM9</accession>
<sequence length="88" mass="9770">MTTAERETLPTIGFLTREEPSFFVINLYTWLTDQRAAADLALRVVEVVRSISDIDALATTVANEDDLQAEPARVFLDFPRVDGDQSGP</sequence>
<evidence type="ECO:0000313" key="2">
    <source>
        <dbReference type="Proteomes" id="UP000612585"/>
    </source>
</evidence>
<evidence type="ECO:0000313" key="1">
    <source>
        <dbReference type="EMBL" id="GIJ56079.1"/>
    </source>
</evidence>
<name>A0A8J4DZM9_9ACTN</name>
<proteinExistence type="predicted"/>